<dbReference type="InterPro" id="IPR009057">
    <property type="entry name" value="Homeodomain-like_sf"/>
</dbReference>
<organism evidence="2 3">
    <name type="scientific">Streptomyces scabiei (strain 87.22)</name>
    <dbReference type="NCBI Taxonomy" id="680198"/>
    <lineage>
        <taxon>Bacteria</taxon>
        <taxon>Bacillati</taxon>
        <taxon>Actinomycetota</taxon>
        <taxon>Actinomycetes</taxon>
        <taxon>Kitasatosporales</taxon>
        <taxon>Streptomycetaceae</taxon>
        <taxon>Streptomyces</taxon>
    </lineage>
</organism>
<dbReference type="Pfam" id="PF13384">
    <property type="entry name" value="HTH_23"/>
    <property type="match status" value="1"/>
</dbReference>
<accession>C9Z9Q4</accession>
<feature type="region of interest" description="Disordered" evidence="1">
    <location>
        <begin position="76"/>
        <end position="137"/>
    </location>
</feature>
<name>C9Z9Q4_STRSW</name>
<dbReference type="AlphaFoldDB" id="C9Z9Q4"/>
<feature type="compositionally biased region" description="Polar residues" evidence="1">
    <location>
        <begin position="76"/>
        <end position="107"/>
    </location>
</feature>
<dbReference type="Proteomes" id="UP000001444">
    <property type="component" value="Chromosome"/>
</dbReference>
<dbReference type="KEGG" id="scb:SCAB_90501"/>
<evidence type="ECO:0008006" key="4">
    <source>
        <dbReference type="Google" id="ProtNLM"/>
    </source>
</evidence>
<dbReference type="SUPFAM" id="SSF46689">
    <property type="entry name" value="Homeodomain-like"/>
    <property type="match status" value="1"/>
</dbReference>
<evidence type="ECO:0000256" key="1">
    <source>
        <dbReference type="SAM" id="MobiDB-lite"/>
    </source>
</evidence>
<dbReference type="STRING" id="680198.SCAB_90501"/>
<evidence type="ECO:0000313" key="3">
    <source>
        <dbReference type="Proteomes" id="UP000001444"/>
    </source>
</evidence>
<proteinExistence type="predicted"/>
<reference evidence="2 3" key="1">
    <citation type="journal article" date="2010" name="Mol. Plant Microbe Interact.">
        <title>Streptomyces scabies 87-22 contains a coronafacic acid-like biosynthetic cluster that contributes to plant-microbe interactions.</title>
        <authorList>
            <person name="Bignell D.R."/>
            <person name="Seipke R.F."/>
            <person name="Huguet-Tapia J.C."/>
            <person name="Chambers A.H."/>
            <person name="Parry R.J."/>
            <person name="Loria R."/>
        </authorList>
    </citation>
    <scope>NUCLEOTIDE SEQUENCE [LARGE SCALE GENOMIC DNA]</scope>
    <source>
        <strain evidence="2 3">87.22</strain>
    </source>
</reference>
<feature type="compositionally biased region" description="Basic and acidic residues" evidence="1">
    <location>
        <begin position="127"/>
        <end position="137"/>
    </location>
</feature>
<sequence>MAMRYAQGGGLTPQGQAAREQVRMLAADCFARDEKNVVIAKRLRVSVRSVERWRRSWREGWRQALFNHHFDAQTTDVGARRSTTCITRNPDASLSDSSTTGRRSSNSPHHDRTASGRARRIRWIRRSLGDRPRGNGS</sequence>
<protein>
    <recommendedName>
        <fullName evidence="4">Transposase</fullName>
    </recommendedName>
</protein>
<evidence type="ECO:0000313" key="2">
    <source>
        <dbReference type="EMBL" id="CBG75982.1"/>
    </source>
</evidence>
<dbReference type="EMBL" id="FN554889">
    <property type="protein sequence ID" value="CBG75982.1"/>
    <property type="molecule type" value="Genomic_DNA"/>
</dbReference>
<dbReference type="HOGENOM" id="CLU_2082099_0_0_11"/>
<keyword evidence="3" id="KW-1185">Reference proteome</keyword>
<gene>
    <name evidence="2" type="ordered locus">SCAB_90501</name>
</gene>